<reference evidence="1" key="1">
    <citation type="submission" date="2014-12" db="EMBL/GenBank/DDBJ databases">
        <title>Insight into the proteome of Arion vulgaris.</title>
        <authorList>
            <person name="Aradska J."/>
            <person name="Bulat T."/>
            <person name="Smidak R."/>
            <person name="Sarate P."/>
            <person name="Gangsoo J."/>
            <person name="Sialana F."/>
            <person name="Bilban M."/>
            <person name="Lubec G."/>
        </authorList>
    </citation>
    <scope>NUCLEOTIDE SEQUENCE</scope>
    <source>
        <tissue evidence="1">Skin</tissue>
    </source>
</reference>
<name>A0A0B6Z490_9EUPU</name>
<dbReference type="EMBL" id="HACG01016503">
    <property type="protein sequence ID" value="CEK63368.1"/>
    <property type="molecule type" value="Transcribed_RNA"/>
</dbReference>
<dbReference type="AlphaFoldDB" id="A0A0B6Z490"/>
<organism evidence="1">
    <name type="scientific">Arion vulgaris</name>
    <dbReference type="NCBI Taxonomy" id="1028688"/>
    <lineage>
        <taxon>Eukaryota</taxon>
        <taxon>Metazoa</taxon>
        <taxon>Spiralia</taxon>
        <taxon>Lophotrochozoa</taxon>
        <taxon>Mollusca</taxon>
        <taxon>Gastropoda</taxon>
        <taxon>Heterobranchia</taxon>
        <taxon>Euthyneura</taxon>
        <taxon>Panpulmonata</taxon>
        <taxon>Eupulmonata</taxon>
        <taxon>Stylommatophora</taxon>
        <taxon>Helicina</taxon>
        <taxon>Arionoidea</taxon>
        <taxon>Arionidae</taxon>
        <taxon>Arion</taxon>
    </lineage>
</organism>
<evidence type="ECO:0000313" key="1">
    <source>
        <dbReference type="EMBL" id="CEK63368.1"/>
    </source>
</evidence>
<feature type="non-terminal residue" evidence="1">
    <location>
        <position position="96"/>
    </location>
</feature>
<proteinExistence type="predicted"/>
<gene>
    <name evidence="1" type="primary">ORF48056</name>
</gene>
<accession>A0A0B6Z490</accession>
<protein>
    <submittedName>
        <fullName evidence="1">Uncharacterized protein</fullName>
    </submittedName>
</protein>
<sequence>MVISMERRLPDQSLVLLSRCRQSELIFTTEFKILTMLDCETCFHKSGSSSGELISSISETMMYRMETLIRLQNTQSLMIPSWAISIILCNAIRRQK</sequence>